<dbReference type="EMBL" id="CP036274">
    <property type="protein sequence ID" value="QDU30646.1"/>
    <property type="molecule type" value="Genomic_DNA"/>
</dbReference>
<dbReference type="AlphaFoldDB" id="A0A517YKB5"/>
<proteinExistence type="predicted"/>
<dbReference type="KEGG" id="aagg:ETAA8_57920"/>
<evidence type="ECO:0000313" key="1">
    <source>
        <dbReference type="EMBL" id="QDU30646.1"/>
    </source>
</evidence>
<name>A0A517YKB5_9BACT</name>
<keyword evidence="2" id="KW-1185">Reference proteome</keyword>
<reference evidence="1 2" key="1">
    <citation type="submission" date="2019-02" db="EMBL/GenBank/DDBJ databases">
        <title>Deep-cultivation of Planctomycetes and their phenomic and genomic characterization uncovers novel biology.</title>
        <authorList>
            <person name="Wiegand S."/>
            <person name="Jogler M."/>
            <person name="Boedeker C."/>
            <person name="Pinto D."/>
            <person name="Vollmers J."/>
            <person name="Rivas-Marin E."/>
            <person name="Kohn T."/>
            <person name="Peeters S.H."/>
            <person name="Heuer A."/>
            <person name="Rast P."/>
            <person name="Oberbeckmann S."/>
            <person name="Bunk B."/>
            <person name="Jeske O."/>
            <person name="Meyerdierks A."/>
            <person name="Storesund J.E."/>
            <person name="Kallscheuer N."/>
            <person name="Luecker S."/>
            <person name="Lage O.M."/>
            <person name="Pohl T."/>
            <person name="Merkel B.J."/>
            <person name="Hornburger P."/>
            <person name="Mueller R.-W."/>
            <person name="Bruemmer F."/>
            <person name="Labrenz M."/>
            <person name="Spormann A.M."/>
            <person name="Op den Camp H."/>
            <person name="Overmann J."/>
            <person name="Amann R."/>
            <person name="Jetten M.S.M."/>
            <person name="Mascher T."/>
            <person name="Medema M.H."/>
            <person name="Devos D.P."/>
            <person name="Kaster A.-K."/>
            <person name="Ovreas L."/>
            <person name="Rohde M."/>
            <person name="Galperin M.Y."/>
            <person name="Jogler C."/>
        </authorList>
    </citation>
    <scope>NUCLEOTIDE SEQUENCE [LARGE SCALE GENOMIC DNA]</scope>
    <source>
        <strain evidence="1 2">ETA_A8</strain>
    </source>
</reference>
<accession>A0A517YKB5</accession>
<organism evidence="1 2">
    <name type="scientific">Anatilimnocola aggregata</name>
    <dbReference type="NCBI Taxonomy" id="2528021"/>
    <lineage>
        <taxon>Bacteria</taxon>
        <taxon>Pseudomonadati</taxon>
        <taxon>Planctomycetota</taxon>
        <taxon>Planctomycetia</taxon>
        <taxon>Pirellulales</taxon>
        <taxon>Pirellulaceae</taxon>
        <taxon>Anatilimnocola</taxon>
    </lineage>
</organism>
<sequence>MSWIPKQRVVVPIDFSDEFKRLPLSPGNDSV</sequence>
<protein>
    <submittedName>
        <fullName evidence="1">Uncharacterized protein</fullName>
    </submittedName>
</protein>
<evidence type="ECO:0000313" key="2">
    <source>
        <dbReference type="Proteomes" id="UP000315017"/>
    </source>
</evidence>
<dbReference type="Proteomes" id="UP000315017">
    <property type="component" value="Chromosome"/>
</dbReference>
<gene>
    <name evidence="1" type="ORF">ETAA8_57920</name>
</gene>